<comment type="caution">
    <text evidence="1">The sequence shown here is derived from an EMBL/GenBank/DDBJ whole genome shotgun (WGS) entry which is preliminary data.</text>
</comment>
<protein>
    <submittedName>
        <fullName evidence="1">Uncharacterized protein</fullName>
    </submittedName>
</protein>
<reference evidence="2" key="1">
    <citation type="submission" date="2024-07" db="EMBL/GenBank/DDBJ databases">
        <title>Two chromosome-level genome assemblies of Korean endemic species Abeliophyllum distichum and Forsythia ovata (Oleaceae).</title>
        <authorList>
            <person name="Jang H."/>
        </authorList>
    </citation>
    <scope>NUCLEOTIDE SEQUENCE [LARGE SCALE GENOMIC DNA]</scope>
</reference>
<dbReference type="EMBL" id="JBFOLK010000002">
    <property type="protein sequence ID" value="KAL2532786.1"/>
    <property type="molecule type" value="Genomic_DNA"/>
</dbReference>
<sequence>MAHNGHEQAFVEVHRPLRDYIIPAVGENFTCLVPPTIPVNNYEIKPRTIQLVQQTVQFHGLLDEDPHEHRLSNKTGVVVPTNSWLFDDMSGCSDGRRGCNLRHHLEENQGYREREVRVR</sequence>
<evidence type="ECO:0000313" key="1">
    <source>
        <dbReference type="EMBL" id="KAL2532786.1"/>
    </source>
</evidence>
<proteinExistence type="predicted"/>
<name>A0ABD1V620_9LAMI</name>
<organism evidence="1 2">
    <name type="scientific">Abeliophyllum distichum</name>
    <dbReference type="NCBI Taxonomy" id="126358"/>
    <lineage>
        <taxon>Eukaryota</taxon>
        <taxon>Viridiplantae</taxon>
        <taxon>Streptophyta</taxon>
        <taxon>Embryophyta</taxon>
        <taxon>Tracheophyta</taxon>
        <taxon>Spermatophyta</taxon>
        <taxon>Magnoliopsida</taxon>
        <taxon>eudicotyledons</taxon>
        <taxon>Gunneridae</taxon>
        <taxon>Pentapetalae</taxon>
        <taxon>asterids</taxon>
        <taxon>lamiids</taxon>
        <taxon>Lamiales</taxon>
        <taxon>Oleaceae</taxon>
        <taxon>Forsythieae</taxon>
        <taxon>Abeliophyllum</taxon>
    </lineage>
</organism>
<keyword evidence="2" id="KW-1185">Reference proteome</keyword>
<dbReference type="Proteomes" id="UP001604336">
    <property type="component" value="Unassembled WGS sequence"/>
</dbReference>
<evidence type="ECO:0000313" key="2">
    <source>
        <dbReference type="Proteomes" id="UP001604336"/>
    </source>
</evidence>
<accession>A0ABD1V620</accession>
<gene>
    <name evidence="1" type="ORF">Adt_06137</name>
</gene>
<dbReference type="AlphaFoldDB" id="A0ABD1V620"/>